<evidence type="ECO:0000313" key="13">
    <source>
        <dbReference type="EMBL" id="ODV58019.1"/>
    </source>
</evidence>
<dbReference type="FunCoup" id="A0A1D2V8U1">
    <property type="interactions" value="32"/>
</dbReference>
<dbReference type="Proteomes" id="UP000095038">
    <property type="component" value="Unassembled WGS sequence"/>
</dbReference>
<reference evidence="14" key="1">
    <citation type="submission" date="2016-05" db="EMBL/GenBank/DDBJ databases">
        <title>Comparative genomics of biotechnologically important yeasts.</title>
        <authorList>
            <consortium name="DOE Joint Genome Institute"/>
            <person name="Riley R."/>
            <person name="Haridas S."/>
            <person name="Wolfe K.H."/>
            <person name="Lopes M.R."/>
            <person name="Hittinger C.T."/>
            <person name="Goker M."/>
            <person name="Salamov A."/>
            <person name="Wisecaver J."/>
            <person name="Long T.M."/>
            <person name="Aerts A.L."/>
            <person name="Barry K."/>
            <person name="Choi C."/>
            <person name="Clum A."/>
            <person name="Coughlan A.Y."/>
            <person name="Deshpande S."/>
            <person name="Douglass A.P."/>
            <person name="Hanson S.J."/>
            <person name="Klenk H.-P."/>
            <person name="Labutti K."/>
            <person name="Lapidus A."/>
            <person name="Lindquist E."/>
            <person name="Lipzen A."/>
            <person name="Meier-Kolthoff J.P."/>
            <person name="Ohm R.A."/>
            <person name="Otillar R.P."/>
            <person name="Pangilinan J."/>
            <person name="Peng Y."/>
            <person name="Rokas A."/>
            <person name="Rosa C.A."/>
            <person name="Scheuner C."/>
            <person name="Sibirny A.A."/>
            <person name="Slot J.C."/>
            <person name="Stielow J.B."/>
            <person name="Sun H."/>
            <person name="Kurtzman C.P."/>
            <person name="Blackwell M."/>
            <person name="Grigoriev I.V."/>
            <person name="Jeffries T.W."/>
        </authorList>
    </citation>
    <scope>NUCLEOTIDE SEQUENCE [LARGE SCALE GENOMIC DNA]</scope>
    <source>
        <strain evidence="14">DSM 1968</strain>
    </source>
</reference>
<organism evidence="13 14">
    <name type="scientific">Ascoidea rubescens DSM 1968</name>
    <dbReference type="NCBI Taxonomy" id="1344418"/>
    <lineage>
        <taxon>Eukaryota</taxon>
        <taxon>Fungi</taxon>
        <taxon>Dikarya</taxon>
        <taxon>Ascomycota</taxon>
        <taxon>Saccharomycotina</taxon>
        <taxon>Saccharomycetes</taxon>
        <taxon>Ascoideaceae</taxon>
        <taxon>Ascoidea</taxon>
    </lineage>
</organism>
<evidence type="ECO:0000256" key="9">
    <source>
        <dbReference type="ARBA" id="ARBA00023316"/>
    </source>
</evidence>
<dbReference type="OrthoDB" id="9985059at2759"/>
<dbReference type="GeneID" id="30962636"/>
<keyword evidence="7 10" id="KW-1133">Transmembrane helix</keyword>
<dbReference type="InParanoid" id="A0A1D2V8U1"/>
<feature type="domain" description="V-type proton ATPase subunit S1/VOA1 transmembrane" evidence="12">
    <location>
        <begin position="275"/>
        <end position="314"/>
    </location>
</feature>
<keyword evidence="6" id="KW-0256">Endoplasmic reticulum</keyword>
<sequence>MRSLNVLVSVLGLFVCSVSAFVDTSPFLLKLSNFDEAKNDEIVSSLPQYIEYSALESQLNSILNEEAICNYLLNSDSKLIIAKFPNLKISDINSQSFPFLNRFFKARSLGDYSKNSLVLISNYVRYTKNDVVDLNYKYMGCKCASHLFSNEVNSVEKVAHDSLVYVIEMDSISDEPVEKLSKLLNVDNLGIIVQGVPDLSGQKRGWDDEVYQEDSELLSEEIEEYLGSDENNDKPKQTSSSINSTKLLHNDIYNMAMASGNNSTINNGNLFQKYQFFSTGIFMGLIVGFLILLVLLQALSWISSIEVSYKALDKPVVTPGKKTD</sequence>
<keyword evidence="14" id="KW-1185">Reference proteome</keyword>
<dbReference type="GO" id="GO:0005789">
    <property type="term" value="C:endoplasmic reticulum membrane"/>
    <property type="evidence" value="ECO:0007669"/>
    <property type="project" value="UniProtKB-SubCell"/>
</dbReference>
<dbReference type="InterPro" id="IPR037654">
    <property type="entry name" value="Big1"/>
</dbReference>
<evidence type="ECO:0000256" key="6">
    <source>
        <dbReference type="ARBA" id="ARBA00022824"/>
    </source>
</evidence>
<evidence type="ECO:0000313" key="14">
    <source>
        <dbReference type="Proteomes" id="UP000095038"/>
    </source>
</evidence>
<evidence type="ECO:0000256" key="10">
    <source>
        <dbReference type="SAM" id="Phobius"/>
    </source>
</evidence>
<dbReference type="RefSeq" id="XP_020044326.1">
    <property type="nucleotide sequence ID" value="XM_020189000.1"/>
</dbReference>
<keyword evidence="9" id="KW-0961">Cell wall biogenesis/degradation</keyword>
<proteinExistence type="inferred from homology"/>
<evidence type="ECO:0000256" key="5">
    <source>
        <dbReference type="ARBA" id="ARBA00022729"/>
    </source>
</evidence>
<accession>A0A1D2V8U1</accession>
<protein>
    <recommendedName>
        <fullName evidence="3">Protein BIG1</fullName>
    </recommendedName>
</protein>
<dbReference type="GO" id="GO:0071555">
    <property type="term" value="P:cell wall organization"/>
    <property type="evidence" value="ECO:0007669"/>
    <property type="project" value="UniProtKB-KW"/>
</dbReference>
<evidence type="ECO:0000256" key="7">
    <source>
        <dbReference type="ARBA" id="ARBA00022989"/>
    </source>
</evidence>
<dbReference type="AlphaFoldDB" id="A0A1D2V8U1"/>
<evidence type="ECO:0000256" key="4">
    <source>
        <dbReference type="ARBA" id="ARBA00022692"/>
    </source>
</evidence>
<keyword evidence="8 10" id="KW-0472">Membrane</keyword>
<dbReference type="InterPro" id="IPR046756">
    <property type="entry name" value="VAS1/VOA1_TM"/>
</dbReference>
<comment type="subcellular location">
    <subcellularLocation>
        <location evidence="1">Endoplasmic reticulum membrane</location>
        <topology evidence="1">Single-pass type I membrane protein</topology>
    </subcellularLocation>
</comment>
<dbReference type="STRING" id="1344418.A0A1D2V8U1"/>
<keyword evidence="4 10" id="KW-0812">Transmembrane</keyword>
<gene>
    <name evidence="13" type="ORF">ASCRUDRAFT_129116</name>
</gene>
<dbReference type="PANTHER" id="PTHR28285">
    <property type="entry name" value="PROTEIN BIG1"/>
    <property type="match status" value="1"/>
</dbReference>
<evidence type="ECO:0000256" key="2">
    <source>
        <dbReference type="ARBA" id="ARBA00008203"/>
    </source>
</evidence>
<evidence type="ECO:0000259" key="12">
    <source>
        <dbReference type="Pfam" id="PF20520"/>
    </source>
</evidence>
<evidence type="ECO:0000256" key="11">
    <source>
        <dbReference type="SAM" id="SignalP"/>
    </source>
</evidence>
<keyword evidence="5 11" id="KW-0732">Signal</keyword>
<feature type="transmembrane region" description="Helical" evidence="10">
    <location>
        <begin position="276"/>
        <end position="296"/>
    </location>
</feature>
<name>A0A1D2V8U1_9ASCO</name>
<feature type="signal peptide" evidence="11">
    <location>
        <begin position="1"/>
        <end position="20"/>
    </location>
</feature>
<dbReference type="GO" id="GO:0006078">
    <property type="term" value="P:(1-&gt;6)-beta-D-glucan biosynthetic process"/>
    <property type="evidence" value="ECO:0007669"/>
    <property type="project" value="TreeGrafter"/>
</dbReference>
<dbReference type="GO" id="GO:0009272">
    <property type="term" value="P:fungal-type cell wall biogenesis"/>
    <property type="evidence" value="ECO:0007669"/>
    <property type="project" value="TreeGrafter"/>
</dbReference>
<feature type="chain" id="PRO_5008910349" description="Protein BIG1" evidence="11">
    <location>
        <begin position="21"/>
        <end position="324"/>
    </location>
</feature>
<comment type="similarity">
    <text evidence="2">Belongs to the BIG1 family.</text>
</comment>
<dbReference type="Pfam" id="PF20520">
    <property type="entry name" value="Ac45-VOA1_TM"/>
    <property type="match status" value="1"/>
</dbReference>
<dbReference type="PANTHER" id="PTHR28285:SF1">
    <property type="entry name" value="PROTEIN BIG1"/>
    <property type="match status" value="1"/>
</dbReference>
<evidence type="ECO:0000256" key="1">
    <source>
        <dbReference type="ARBA" id="ARBA00004115"/>
    </source>
</evidence>
<evidence type="ECO:0000256" key="8">
    <source>
        <dbReference type="ARBA" id="ARBA00023136"/>
    </source>
</evidence>
<evidence type="ECO:0000256" key="3">
    <source>
        <dbReference type="ARBA" id="ARBA00022089"/>
    </source>
</evidence>
<dbReference type="EMBL" id="KV454495">
    <property type="protein sequence ID" value="ODV58019.1"/>
    <property type="molecule type" value="Genomic_DNA"/>
</dbReference>